<evidence type="ECO:0000313" key="2">
    <source>
        <dbReference type="Proteomes" id="UP000828390"/>
    </source>
</evidence>
<proteinExistence type="predicted"/>
<name>A0A9D4FY17_DREPO</name>
<sequence>MVDIFMYEIMVDNGLQESHVDQLGILVLGPSLARVKSLCSYGLVMYSLSPVGLTAHFRTALCMR</sequence>
<accession>A0A9D4FY17</accession>
<dbReference type="EMBL" id="JAIWYP010000006">
    <property type="protein sequence ID" value="KAH3807115.1"/>
    <property type="molecule type" value="Genomic_DNA"/>
</dbReference>
<organism evidence="1 2">
    <name type="scientific">Dreissena polymorpha</name>
    <name type="common">Zebra mussel</name>
    <name type="synonym">Mytilus polymorpha</name>
    <dbReference type="NCBI Taxonomy" id="45954"/>
    <lineage>
        <taxon>Eukaryota</taxon>
        <taxon>Metazoa</taxon>
        <taxon>Spiralia</taxon>
        <taxon>Lophotrochozoa</taxon>
        <taxon>Mollusca</taxon>
        <taxon>Bivalvia</taxon>
        <taxon>Autobranchia</taxon>
        <taxon>Heteroconchia</taxon>
        <taxon>Euheterodonta</taxon>
        <taxon>Imparidentia</taxon>
        <taxon>Neoheterodontei</taxon>
        <taxon>Myida</taxon>
        <taxon>Dreissenoidea</taxon>
        <taxon>Dreissenidae</taxon>
        <taxon>Dreissena</taxon>
    </lineage>
</organism>
<dbReference type="Proteomes" id="UP000828390">
    <property type="component" value="Unassembled WGS sequence"/>
</dbReference>
<reference evidence="1" key="2">
    <citation type="submission" date="2020-11" db="EMBL/GenBank/DDBJ databases">
        <authorList>
            <person name="McCartney M.A."/>
            <person name="Auch B."/>
            <person name="Kono T."/>
            <person name="Mallez S."/>
            <person name="Becker A."/>
            <person name="Gohl D.M."/>
            <person name="Silverstein K.A.T."/>
            <person name="Koren S."/>
            <person name="Bechman K.B."/>
            <person name="Herman A."/>
            <person name="Abrahante J.E."/>
            <person name="Garbe J."/>
        </authorList>
    </citation>
    <scope>NUCLEOTIDE SEQUENCE</scope>
    <source>
        <strain evidence="1">Duluth1</strain>
        <tissue evidence="1">Whole animal</tissue>
    </source>
</reference>
<protein>
    <submittedName>
        <fullName evidence="1">Uncharacterized protein</fullName>
    </submittedName>
</protein>
<gene>
    <name evidence="1" type="ORF">DPMN_135448</name>
</gene>
<dbReference type="AlphaFoldDB" id="A0A9D4FY17"/>
<comment type="caution">
    <text evidence="1">The sequence shown here is derived from an EMBL/GenBank/DDBJ whole genome shotgun (WGS) entry which is preliminary data.</text>
</comment>
<reference evidence="1" key="1">
    <citation type="journal article" date="2019" name="bioRxiv">
        <title>The Genome of the Zebra Mussel, Dreissena polymorpha: A Resource for Invasive Species Research.</title>
        <authorList>
            <person name="McCartney M.A."/>
            <person name="Auch B."/>
            <person name="Kono T."/>
            <person name="Mallez S."/>
            <person name="Zhang Y."/>
            <person name="Obille A."/>
            <person name="Becker A."/>
            <person name="Abrahante J.E."/>
            <person name="Garbe J."/>
            <person name="Badalamenti J.P."/>
            <person name="Herman A."/>
            <person name="Mangelson H."/>
            <person name="Liachko I."/>
            <person name="Sullivan S."/>
            <person name="Sone E.D."/>
            <person name="Koren S."/>
            <person name="Silverstein K.A.T."/>
            <person name="Beckman K.B."/>
            <person name="Gohl D.M."/>
        </authorList>
    </citation>
    <scope>NUCLEOTIDE SEQUENCE</scope>
    <source>
        <strain evidence="1">Duluth1</strain>
        <tissue evidence="1">Whole animal</tissue>
    </source>
</reference>
<keyword evidence="2" id="KW-1185">Reference proteome</keyword>
<evidence type="ECO:0000313" key="1">
    <source>
        <dbReference type="EMBL" id="KAH3807115.1"/>
    </source>
</evidence>